<dbReference type="InterPro" id="IPR050505">
    <property type="entry name" value="WDR55/POC1"/>
</dbReference>
<evidence type="ECO:0000256" key="2">
    <source>
        <dbReference type="ARBA" id="ARBA00022737"/>
    </source>
</evidence>
<dbReference type="AlphaFoldDB" id="A0A078AMD9"/>
<organism evidence="6 7">
    <name type="scientific">Stylonychia lemnae</name>
    <name type="common">Ciliate</name>
    <dbReference type="NCBI Taxonomy" id="5949"/>
    <lineage>
        <taxon>Eukaryota</taxon>
        <taxon>Sar</taxon>
        <taxon>Alveolata</taxon>
        <taxon>Ciliophora</taxon>
        <taxon>Intramacronucleata</taxon>
        <taxon>Spirotrichea</taxon>
        <taxon>Stichotrichia</taxon>
        <taxon>Sporadotrichida</taxon>
        <taxon>Oxytrichidae</taxon>
        <taxon>Stylonychinae</taxon>
        <taxon>Stylonychia</taxon>
    </lineage>
</organism>
<dbReference type="InParanoid" id="A0A078AMD9"/>
<feature type="repeat" description="WD" evidence="3">
    <location>
        <begin position="279"/>
        <end position="311"/>
    </location>
</feature>
<dbReference type="CDD" id="cd00200">
    <property type="entry name" value="WD40"/>
    <property type="match status" value="1"/>
</dbReference>
<reference evidence="6 7" key="1">
    <citation type="submission" date="2014-06" db="EMBL/GenBank/DDBJ databases">
        <authorList>
            <person name="Swart Estienne"/>
        </authorList>
    </citation>
    <scope>NUCLEOTIDE SEQUENCE [LARGE SCALE GENOMIC DNA]</scope>
    <source>
        <strain evidence="6 7">130c</strain>
    </source>
</reference>
<feature type="compositionally biased region" description="Polar residues" evidence="5">
    <location>
        <begin position="466"/>
        <end position="483"/>
    </location>
</feature>
<keyword evidence="7" id="KW-1185">Reference proteome</keyword>
<dbReference type="InterPro" id="IPR019775">
    <property type="entry name" value="WD40_repeat_CS"/>
</dbReference>
<gene>
    <name evidence="6" type="primary">Contig6755.g7227</name>
    <name evidence="6" type="ORF">STYLEM_11590</name>
</gene>
<feature type="repeat" description="WD" evidence="3">
    <location>
        <begin position="195"/>
        <end position="236"/>
    </location>
</feature>
<feature type="repeat" description="WD" evidence="3">
    <location>
        <begin position="68"/>
        <end position="100"/>
    </location>
</feature>
<feature type="repeat" description="WD" evidence="3">
    <location>
        <begin position="26"/>
        <end position="67"/>
    </location>
</feature>
<dbReference type="PROSITE" id="PS00678">
    <property type="entry name" value="WD_REPEATS_1"/>
    <property type="match status" value="2"/>
</dbReference>
<dbReference type="InterPro" id="IPR036322">
    <property type="entry name" value="WD40_repeat_dom_sf"/>
</dbReference>
<evidence type="ECO:0000256" key="4">
    <source>
        <dbReference type="SAM" id="Coils"/>
    </source>
</evidence>
<evidence type="ECO:0000313" key="6">
    <source>
        <dbReference type="EMBL" id="CDW82557.1"/>
    </source>
</evidence>
<evidence type="ECO:0000313" key="7">
    <source>
        <dbReference type="Proteomes" id="UP000039865"/>
    </source>
</evidence>
<evidence type="ECO:0000256" key="1">
    <source>
        <dbReference type="ARBA" id="ARBA00022574"/>
    </source>
</evidence>
<dbReference type="PROSITE" id="PS50082">
    <property type="entry name" value="WD_REPEATS_2"/>
    <property type="match status" value="7"/>
</dbReference>
<dbReference type="SMART" id="SM00320">
    <property type="entry name" value="WD40"/>
    <property type="match status" value="7"/>
</dbReference>
<feature type="repeat" description="WD" evidence="3">
    <location>
        <begin position="152"/>
        <end position="193"/>
    </location>
</feature>
<dbReference type="SUPFAM" id="SSF50978">
    <property type="entry name" value="WD40 repeat-like"/>
    <property type="match status" value="1"/>
</dbReference>
<accession>A0A078AMD9</accession>
<feature type="region of interest" description="Disordered" evidence="5">
    <location>
        <begin position="463"/>
        <end position="483"/>
    </location>
</feature>
<dbReference type="Pfam" id="PF00400">
    <property type="entry name" value="WD40"/>
    <property type="match status" value="7"/>
</dbReference>
<evidence type="ECO:0000256" key="5">
    <source>
        <dbReference type="SAM" id="MobiDB-lite"/>
    </source>
</evidence>
<feature type="repeat" description="WD" evidence="3">
    <location>
        <begin position="237"/>
        <end position="278"/>
    </location>
</feature>
<keyword evidence="1 3" id="KW-0853">WD repeat</keyword>
<dbReference type="PANTHER" id="PTHR44019">
    <property type="entry name" value="WD REPEAT-CONTAINING PROTEIN 55"/>
    <property type="match status" value="1"/>
</dbReference>
<feature type="repeat" description="WD" evidence="3">
    <location>
        <begin position="110"/>
        <end position="151"/>
    </location>
</feature>
<dbReference type="InterPro" id="IPR015943">
    <property type="entry name" value="WD40/YVTN_repeat-like_dom_sf"/>
</dbReference>
<name>A0A078AMD9_STYLE</name>
<dbReference type="InterPro" id="IPR001680">
    <property type="entry name" value="WD40_rpt"/>
</dbReference>
<dbReference type="Gene3D" id="2.130.10.10">
    <property type="entry name" value="YVTN repeat-like/Quinoprotein amine dehydrogenase"/>
    <property type="match status" value="3"/>
</dbReference>
<dbReference type="PRINTS" id="PR00320">
    <property type="entry name" value="GPROTEINBRPT"/>
</dbReference>
<feature type="coiled-coil region" evidence="4">
    <location>
        <begin position="492"/>
        <end position="519"/>
    </location>
</feature>
<proteinExistence type="predicted"/>
<keyword evidence="2" id="KW-0677">Repeat</keyword>
<dbReference type="OrthoDB" id="7875889at2759"/>
<dbReference type="OMA" id="QAYNEDS"/>
<evidence type="ECO:0000256" key="3">
    <source>
        <dbReference type="PROSITE-ProRule" id="PRU00221"/>
    </source>
</evidence>
<dbReference type="PANTHER" id="PTHR44019:SF8">
    <property type="entry name" value="POC1 CENTRIOLAR PROTEIN HOMOLOG"/>
    <property type="match status" value="1"/>
</dbReference>
<feature type="compositionally biased region" description="Basic and acidic residues" evidence="5">
    <location>
        <begin position="345"/>
        <end position="354"/>
    </location>
</feature>
<dbReference type="PROSITE" id="PS50294">
    <property type="entry name" value="WD_REPEATS_REGION"/>
    <property type="match status" value="7"/>
</dbReference>
<keyword evidence="4" id="KW-0175">Coiled coil</keyword>
<sequence length="553" mass="61974">MLKTNTEMKNELIEQDENTPCLLKSFKGHKDKITQVIFNPNLKQVVSASTDGMIMTWSLRPNSRPQKFLGHKGAVYDVAISPTGTHLASASKDSTVRLWNNNAEAFSYILKGHSAPVKSIQFNCDGSLLLSASDDKTVKIWQVADKKFSSTLKGHTNWVRKAQFSFDSRLIASASDDKTVKLWDVNQNASLIHSFNDHTGMVSDVKFHPDGTCLASCGSDKKIKIFDVRSHRLLQHYDAHNDLINSIAFHPSGQYLLSTSNDGNLKIWDLRKGHILYTLIGHEGATSSGTFSQAGDFFVTGGKDAVIQVWKSGLNPLQTEILYGLQGKVTTEVFVTDKEKFDKIPTEDKTKENNSRLGNKKRTQTYSPSKSIAAQKREQALAAQLKPQPEISKAQTYNSLKPEVKETLHKIVSEIELVNQTLMLLTQRIALSEDKMFEVLNYIKDNDLSFKPQFIEPVTTIHPNDVQPSPGQKLNYSSDRNGTTKNYQYEDLNSVSKNLNQITSNIQNMNLNLDQMANQQIRIAEGLQQNVGGEDFFRSTNVFASSNMLNDYQ</sequence>
<dbReference type="InterPro" id="IPR020472">
    <property type="entry name" value="WD40_PAC1"/>
</dbReference>
<feature type="region of interest" description="Disordered" evidence="5">
    <location>
        <begin position="345"/>
        <end position="370"/>
    </location>
</feature>
<dbReference type="Proteomes" id="UP000039865">
    <property type="component" value="Unassembled WGS sequence"/>
</dbReference>
<protein>
    <submittedName>
        <fullName evidence="6">Poc1 centriolar protein homolog a isoform 1</fullName>
    </submittedName>
</protein>
<dbReference type="EMBL" id="CCKQ01011024">
    <property type="protein sequence ID" value="CDW82557.1"/>
    <property type="molecule type" value="Genomic_DNA"/>
</dbReference>